<name>A0A6J7XVK8_9ZZZZ</name>
<dbReference type="EMBL" id="CAFBSG010000033">
    <property type="protein sequence ID" value="CAB5241213.1"/>
    <property type="molecule type" value="Genomic_DNA"/>
</dbReference>
<dbReference type="SUPFAM" id="SSF55486">
    <property type="entry name" value="Metalloproteases ('zincins'), catalytic domain"/>
    <property type="match status" value="1"/>
</dbReference>
<dbReference type="AlphaFoldDB" id="A0A6J7XVK8"/>
<organism evidence="2">
    <name type="scientific">freshwater metagenome</name>
    <dbReference type="NCBI Taxonomy" id="449393"/>
    <lineage>
        <taxon>unclassified sequences</taxon>
        <taxon>metagenomes</taxon>
        <taxon>ecological metagenomes</taxon>
    </lineage>
</organism>
<evidence type="ECO:0000259" key="1">
    <source>
        <dbReference type="Pfam" id="PF05548"/>
    </source>
</evidence>
<dbReference type="InterPro" id="IPR008752">
    <property type="entry name" value="Peptidase_M11"/>
</dbReference>
<sequence>MKSERTKIAVILAILSTIFLGVPTISSAAQISIFASKHQVNVIALTPANQADYWSAYSGEQLVKLKSSTAEAMVFWNKASKGKFKSSLKYIVAPAGSAISRCDARADWKQAQALAKLPTLTKYQHIIVINPSDTCGYAGYAEVLGSRVSVKLITPTNIAHEFGHNLGFSHSATVICPNDDFATITSQCTISQYADSTDVMGSDQVSAQSFISSAQRALVFKSPLIKIVGPGTYLITQNSPVGTAPILGFKTKTAEALIEFNDASRNGGLALGIDDIPGIQVRLINSAATKKLPVVGESGIGTLALGHIVGKDNSGACAGACHTDLRFHVGDSVKIPDSGFTLYVGSGDRNGLTVTIAKSSESSLSKAPGNPVILTPLETSMVQGAQLSWSAPANAAKLAGYIILGKLPIAVPGRDPLVPVIVGYTGAKTTTFEMPAQIFPGNEFLTLAVVGIDKYGHRSPATFYDFMTRTP</sequence>
<dbReference type="Pfam" id="PF05548">
    <property type="entry name" value="Peptidase_M11"/>
    <property type="match status" value="1"/>
</dbReference>
<protein>
    <submittedName>
        <fullName evidence="2">Unannotated protein</fullName>
    </submittedName>
</protein>
<reference evidence="2" key="1">
    <citation type="submission" date="2020-05" db="EMBL/GenBank/DDBJ databases">
        <authorList>
            <person name="Chiriac C."/>
            <person name="Salcher M."/>
            <person name="Ghai R."/>
            <person name="Kavagutti S V."/>
        </authorList>
    </citation>
    <scope>NUCLEOTIDE SEQUENCE</scope>
</reference>
<accession>A0A6J7XVK8</accession>
<gene>
    <name evidence="2" type="ORF">UFOPK3554_01301</name>
</gene>
<proteinExistence type="predicted"/>
<evidence type="ECO:0000313" key="2">
    <source>
        <dbReference type="EMBL" id="CAB5241213.1"/>
    </source>
</evidence>
<feature type="domain" description="Peptidase M11 gametolysin" evidence="1">
    <location>
        <begin position="110"/>
        <end position="201"/>
    </location>
</feature>